<keyword evidence="5 11" id="KW-0812">Transmembrane</keyword>
<dbReference type="InterPro" id="IPR039421">
    <property type="entry name" value="Type_1_exporter"/>
</dbReference>
<evidence type="ECO:0000259" key="13">
    <source>
        <dbReference type="PROSITE" id="PS50929"/>
    </source>
</evidence>
<dbReference type="PROSITE" id="PS50929">
    <property type="entry name" value="ABC_TM1F"/>
    <property type="match status" value="1"/>
</dbReference>
<feature type="transmembrane region" description="Helical" evidence="11">
    <location>
        <begin position="327"/>
        <end position="349"/>
    </location>
</feature>
<evidence type="ECO:0000259" key="12">
    <source>
        <dbReference type="PROSITE" id="PS50893"/>
    </source>
</evidence>
<dbReference type="GO" id="GO:0140359">
    <property type="term" value="F:ABC-type transporter activity"/>
    <property type="evidence" value="ECO:0007669"/>
    <property type="project" value="InterPro"/>
</dbReference>
<dbReference type="FunFam" id="3.40.50.300:FF:000221">
    <property type="entry name" value="Multidrug ABC transporter ATP-binding protein"/>
    <property type="match status" value="1"/>
</dbReference>
<keyword evidence="9 11" id="KW-0472">Membrane</keyword>
<organism evidence="14 15">
    <name type="scientific">Stylonychia lemnae</name>
    <name type="common">Ciliate</name>
    <dbReference type="NCBI Taxonomy" id="5949"/>
    <lineage>
        <taxon>Eukaryota</taxon>
        <taxon>Sar</taxon>
        <taxon>Alveolata</taxon>
        <taxon>Ciliophora</taxon>
        <taxon>Intramacronucleata</taxon>
        <taxon>Spirotrichea</taxon>
        <taxon>Stichotrichia</taxon>
        <taxon>Sporadotrichida</taxon>
        <taxon>Oxytrichidae</taxon>
        <taxon>Stylonychinae</taxon>
        <taxon>Stylonychia</taxon>
    </lineage>
</organism>
<evidence type="ECO:0000256" key="11">
    <source>
        <dbReference type="SAM" id="Phobius"/>
    </source>
</evidence>
<dbReference type="SUPFAM" id="SSF52540">
    <property type="entry name" value="P-loop containing nucleoside triphosphate hydrolases"/>
    <property type="match status" value="1"/>
</dbReference>
<reference evidence="14 15" key="1">
    <citation type="submission" date="2014-06" db="EMBL/GenBank/DDBJ databases">
        <authorList>
            <person name="Swart Estienne"/>
        </authorList>
    </citation>
    <scope>NUCLEOTIDE SEQUENCE [LARGE SCALE GENOMIC DNA]</scope>
    <source>
        <strain evidence="14 15">130c</strain>
    </source>
</reference>
<evidence type="ECO:0000256" key="8">
    <source>
        <dbReference type="ARBA" id="ARBA00022989"/>
    </source>
</evidence>
<evidence type="ECO:0000256" key="5">
    <source>
        <dbReference type="ARBA" id="ARBA00022692"/>
    </source>
</evidence>
<evidence type="ECO:0000256" key="6">
    <source>
        <dbReference type="ARBA" id="ARBA00022741"/>
    </source>
</evidence>
<feature type="transmembrane region" description="Helical" evidence="11">
    <location>
        <begin position="207"/>
        <end position="225"/>
    </location>
</feature>
<dbReference type="Gene3D" id="1.20.1560.10">
    <property type="entry name" value="ABC transporter type 1, transmembrane domain"/>
    <property type="match status" value="1"/>
</dbReference>
<dbReference type="EMBL" id="CCKQ01011867">
    <property type="protein sequence ID" value="CDW83458.1"/>
    <property type="molecule type" value="Genomic_DNA"/>
</dbReference>
<dbReference type="GO" id="GO:0016887">
    <property type="term" value="F:ATP hydrolysis activity"/>
    <property type="evidence" value="ECO:0007669"/>
    <property type="project" value="InterPro"/>
</dbReference>
<feature type="transmembrane region" description="Helical" evidence="11">
    <location>
        <begin position="94"/>
        <end position="116"/>
    </location>
</feature>
<feature type="transmembrane region" description="Helical" evidence="11">
    <location>
        <begin position="122"/>
        <end position="147"/>
    </location>
</feature>
<keyword evidence="10" id="KW-0175">Coiled coil</keyword>
<keyword evidence="4" id="KW-1003">Cell membrane</keyword>
<dbReference type="OMA" id="WRANMRR"/>
<keyword evidence="3" id="KW-0813">Transport</keyword>
<sequence length="673" mass="77291">MYKLTKHLNKRFRNSTLIFPKLQNFNLFNPQLVKINCDIRYFSTVDPSNHIQQNNQNFTEKQDDINKTGQAVATKKEIRAYLQPIIFNKEAKSILYKSTLLLALSKSLAIASPFFLKYTVNAISLGAQMDINMACLGIIGFGTARILSTVFQEIRMKQIADIIQIGAKNVSMQAFKHLHELDIYFHKVSSKNTVFAINRAIRSIESALRFTLGFFAPVGFEFVLLCGTFQLYFGFPYLANMLVTLGFYTILTKKYSTYRQNIIRERKNHEKKSEFYLNESMMNYDTVKNFNREERELRIYETLLDKLRKSAEQVQITLGRLNISQSVIFSIGMTINLLMAVQDVSLGVFTPGDFVMLQTLFIQLAGPLFNMGTLFREIDQSQVDVEDLYVMLKQESKIKEKIDAQDYQFKQGQIQLQGVSFKHMKGDNNEFNGQEKYLFKDLTLDIQPGTTNAIVGQSGFGKTTMLNLINRIYDPHEGSIILDGQDLKDLKFKSYRKYISVIPQNGILFNDTILHNLQYGNEDATFEEVVEIAKKCQIHEKILSMEKGYETQVGDLGSKLSGGERQRILIARGLLKKDAKIYLFDEATSNLDAHTERDITEALEEIMVGKTVIYCAHRLSSIINVDNIYVLADGKVAEKGTHWELMDNENSLYTEMWKNYLNEQEKEKVAEEK</sequence>
<dbReference type="PANTHER" id="PTHR24221:SF402">
    <property type="entry name" value="IRON-SULFUR CLUSTERS TRANSPORTER ABCB7, MITOCHONDRIAL"/>
    <property type="match status" value="1"/>
</dbReference>
<feature type="domain" description="ABC transporter" evidence="12">
    <location>
        <begin position="414"/>
        <end position="658"/>
    </location>
</feature>
<dbReference type="InterPro" id="IPR027417">
    <property type="entry name" value="P-loop_NTPase"/>
</dbReference>
<dbReference type="InterPro" id="IPR003439">
    <property type="entry name" value="ABC_transporter-like_ATP-bd"/>
</dbReference>
<feature type="domain" description="ABC transmembrane type-1" evidence="13">
    <location>
        <begin position="98"/>
        <end position="380"/>
    </location>
</feature>
<dbReference type="AlphaFoldDB" id="A0A078ARI2"/>
<dbReference type="PANTHER" id="PTHR24221">
    <property type="entry name" value="ATP-BINDING CASSETTE SUB-FAMILY B"/>
    <property type="match status" value="1"/>
</dbReference>
<keyword evidence="15" id="KW-1185">Reference proteome</keyword>
<feature type="transmembrane region" description="Helical" evidence="11">
    <location>
        <begin position="231"/>
        <end position="251"/>
    </location>
</feature>
<evidence type="ECO:0000313" key="14">
    <source>
        <dbReference type="EMBL" id="CDW83458.1"/>
    </source>
</evidence>
<dbReference type="OrthoDB" id="6500128at2759"/>
<evidence type="ECO:0000256" key="2">
    <source>
        <dbReference type="ARBA" id="ARBA00004651"/>
    </source>
</evidence>
<dbReference type="SMART" id="SM00382">
    <property type="entry name" value="AAA"/>
    <property type="match status" value="1"/>
</dbReference>
<keyword evidence="6" id="KW-0547">Nucleotide-binding</keyword>
<comment type="subcellular location">
    <subcellularLocation>
        <location evidence="2">Cell membrane</location>
        <topology evidence="2">Multi-pass membrane protein</topology>
    </subcellularLocation>
    <subcellularLocation>
        <location evidence="1">Mitochondrion membrane</location>
        <topology evidence="1">Multi-pass membrane protein</topology>
    </subcellularLocation>
</comment>
<keyword evidence="8 11" id="KW-1133">Transmembrane helix</keyword>
<dbReference type="Gene3D" id="3.40.50.300">
    <property type="entry name" value="P-loop containing nucleotide triphosphate hydrolases"/>
    <property type="match status" value="1"/>
</dbReference>
<dbReference type="Pfam" id="PF00664">
    <property type="entry name" value="ABC_membrane"/>
    <property type="match status" value="1"/>
</dbReference>
<keyword evidence="7" id="KW-0067">ATP-binding</keyword>
<dbReference type="PROSITE" id="PS50893">
    <property type="entry name" value="ABC_TRANSPORTER_2"/>
    <property type="match status" value="1"/>
</dbReference>
<proteinExistence type="predicted"/>
<evidence type="ECO:0000313" key="15">
    <source>
        <dbReference type="Proteomes" id="UP000039865"/>
    </source>
</evidence>
<evidence type="ECO:0000256" key="9">
    <source>
        <dbReference type="ARBA" id="ARBA00023136"/>
    </source>
</evidence>
<evidence type="ECO:0000256" key="4">
    <source>
        <dbReference type="ARBA" id="ARBA00022475"/>
    </source>
</evidence>
<name>A0A078ARI2_STYLE</name>
<evidence type="ECO:0000256" key="10">
    <source>
        <dbReference type="SAM" id="Coils"/>
    </source>
</evidence>
<dbReference type="PROSITE" id="PS00211">
    <property type="entry name" value="ABC_TRANSPORTER_1"/>
    <property type="match status" value="1"/>
</dbReference>
<dbReference type="Proteomes" id="UP000039865">
    <property type="component" value="Unassembled WGS sequence"/>
</dbReference>
<feature type="coiled-coil region" evidence="10">
    <location>
        <begin position="259"/>
        <end position="310"/>
    </location>
</feature>
<dbReference type="InterPro" id="IPR017871">
    <property type="entry name" value="ABC_transporter-like_CS"/>
</dbReference>
<gene>
    <name evidence="14" type="primary">Contig11.g14</name>
    <name evidence="14" type="ORF">STYLEM_12504</name>
</gene>
<evidence type="ECO:0000256" key="7">
    <source>
        <dbReference type="ARBA" id="ARBA00022840"/>
    </source>
</evidence>
<dbReference type="GO" id="GO:0005743">
    <property type="term" value="C:mitochondrial inner membrane"/>
    <property type="evidence" value="ECO:0007669"/>
    <property type="project" value="TreeGrafter"/>
</dbReference>
<protein>
    <submittedName>
        <fullName evidence="14">Metal abc transporter permease</fullName>
    </submittedName>
</protein>
<dbReference type="InterPro" id="IPR003593">
    <property type="entry name" value="AAA+_ATPase"/>
</dbReference>
<evidence type="ECO:0000256" key="1">
    <source>
        <dbReference type="ARBA" id="ARBA00004225"/>
    </source>
</evidence>
<dbReference type="Pfam" id="PF00005">
    <property type="entry name" value="ABC_tran"/>
    <property type="match status" value="1"/>
</dbReference>
<accession>A0A078ARI2</accession>
<evidence type="ECO:0000256" key="3">
    <source>
        <dbReference type="ARBA" id="ARBA00022448"/>
    </source>
</evidence>
<dbReference type="GO" id="GO:0005886">
    <property type="term" value="C:plasma membrane"/>
    <property type="evidence" value="ECO:0007669"/>
    <property type="project" value="UniProtKB-SubCell"/>
</dbReference>
<dbReference type="SUPFAM" id="SSF90123">
    <property type="entry name" value="ABC transporter transmembrane region"/>
    <property type="match status" value="1"/>
</dbReference>
<dbReference type="InterPro" id="IPR036640">
    <property type="entry name" value="ABC1_TM_sf"/>
</dbReference>
<dbReference type="GO" id="GO:0006879">
    <property type="term" value="P:intracellular iron ion homeostasis"/>
    <property type="evidence" value="ECO:0007669"/>
    <property type="project" value="TreeGrafter"/>
</dbReference>
<dbReference type="GO" id="GO:0005524">
    <property type="term" value="F:ATP binding"/>
    <property type="evidence" value="ECO:0007669"/>
    <property type="project" value="UniProtKB-KW"/>
</dbReference>
<dbReference type="CDD" id="cd18582">
    <property type="entry name" value="ABC_6TM_ATM1_ABCB7"/>
    <property type="match status" value="1"/>
</dbReference>
<dbReference type="InterPro" id="IPR011527">
    <property type="entry name" value="ABC1_TM_dom"/>
</dbReference>
<dbReference type="InParanoid" id="A0A078ARI2"/>